<comment type="caution">
    <text evidence="2">The sequence shown here is derived from an EMBL/GenBank/DDBJ whole genome shotgun (WGS) entry which is preliminary data.</text>
</comment>
<dbReference type="EMBL" id="BGPR01001633">
    <property type="protein sequence ID" value="GBM58413.1"/>
    <property type="molecule type" value="Genomic_DNA"/>
</dbReference>
<dbReference type="InterPro" id="IPR057670">
    <property type="entry name" value="SH3_retrovirus"/>
</dbReference>
<evidence type="ECO:0000313" key="3">
    <source>
        <dbReference type="Proteomes" id="UP000499080"/>
    </source>
</evidence>
<reference evidence="2 3" key="1">
    <citation type="journal article" date="2019" name="Sci. Rep.">
        <title>Orb-weaving spider Araneus ventricosus genome elucidates the spidroin gene catalogue.</title>
        <authorList>
            <person name="Kono N."/>
            <person name="Nakamura H."/>
            <person name="Ohtoshi R."/>
            <person name="Moran D.A.P."/>
            <person name="Shinohara A."/>
            <person name="Yoshida Y."/>
            <person name="Fujiwara M."/>
            <person name="Mori M."/>
            <person name="Tomita M."/>
            <person name="Arakawa K."/>
        </authorList>
    </citation>
    <scope>NUCLEOTIDE SEQUENCE [LARGE SCALE GENOMIC DNA]</scope>
</reference>
<dbReference type="AlphaFoldDB" id="A0A4Y2GY71"/>
<protein>
    <recommendedName>
        <fullName evidence="1">Retroviral polymerase SH3-like domain-containing protein</fullName>
    </recommendedName>
</protein>
<name>A0A4Y2GY71_ARAVE</name>
<accession>A0A4Y2GY71</accession>
<feature type="domain" description="Retroviral polymerase SH3-like" evidence="1">
    <location>
        <begin position="2"/>
        <end position="29"/>
    </location>
</feature>
<dbReference type="OrthoDB" id="6780107at2759"/>
<dbReference type="Proteomes" id="UP000499080">
    <property type="component" value="Unassembled WGS sequence"/>
</dbReference>
<keyword evidence="3" id="KW-1185">Reference proteome</keyword>
<organism evidence="2 3">
    <name type="scientific">Araneus ventricosus</name>
    <name type="common">Orbweaver spider</name>
    <name type="synonym">Epeira ventricosa</name>
    <dbReference type="NCBI Taxonomy" id="182803"/>
    <lineage>
        <taxon>Eukaryota</taxon>
        <taxon>Metazoa</taxon>
        <taxon>Ecdysozoa</taxon>
        <taxon>Arthropoda</taxon>
        <taxon>Chelicerata</taxon>
        <taxon>Arachnida</taxon>
        <taxon>Araneae</taxon>
        <taxon>Araneomorphae</taxon>
        <taxon>Entelegynae</taxon>
        <taxon>Araneoidea</taxon>
        <taxon>Araneidae</taxon>
        <taxon>Araneus</taxon>
    </lineage>
</organism>
<evidence type="ECO:0000259" key="1">
    <source>
        <dbReference type="Pfam" id="PF25597"/>
    </source>
</evidence>
<evidence type="ECO:0000313" key="2">
    <source>
        <dbReference type="EMBL" id="GBM58413.1"/>
    </source>
</evidence>
<dbReference type="Pfam" id="PF25597">
    <property type="entry name" value="SH3_retrovirus"/>
    <property type="match status" value="1"/>
</dbReference>
<proteinExistence type="predicted"/>
<sequence>MGYRVMDPVTRRITISRNVRFDDQEDASDLREENDKEMDIKLEETERAIDDKYPEFRRSQRERKPAVRYPFNEALSAINEEIIYDEIEFLPEGEQSDWKSAMNEEMLSMETNKVSDLIRVT</sequence>
<gene>
    <name evidence="2" type="ORF">AVEN_63775_1</name>
</gene>